<keyword evidence="3" id="KW-1185">Reference proteome</keyword>
<accession>A0A511Z1F6</accession>
<evidence type="ECO:0000313" key="2">
    <source>
        <dbReference type="EMBL" id="GEN81285.1"/>
    </source>
</evidence>
<gene>
    <name evidence="2" type="ORF">AFE02nite_30190</name>
</gene>
<organism evidence="2 3">
    <name type="scientific">Actinotalea fermentans</name>
    <dbReference type="NCBI Taxonomy" id="43671"/>
    <lineage>
        <taxon>Bacteria</taxon>
        <taxon>Bacillati</taxon>
        <taxon>Actinomycetota</taxon>
        <taxon>Actinomycetes</taxon>
        <taxon>Micrococcales</taxon>
        <taxon>Cellulomonadaceae</taxon>
        <taxon>Actinotalea</taxon>
    </lineage>
</organism>
<reference evidence="2 3" key="1">
    <citation type="submission" date="2019-07" db="EMBL/GenBank/DDBJ databases">
        <title>Whole genome shotgun sequence of Actinotalea fermentans NBRC 105374.</title>
        <authorList>
            <person name="Hosoyama A."/>
            <person name="Uohara A."/>
            <person name="Ohji S."/>
            <person name="Ichikawa N."/>
        </authorList>
    </citation>
    <scope>NUCLEOTIDE SEQUENCE [LARGE SCALE GENOMIC DNA]</scope>
    <source>
        <strain evidence="2 3">NBRC 105374</strain>
    </source>
</reference>
<proteinExistence type="predicted"/>
<protein>
    <recommendedName>
        <fullName evidence="1">Spore protein YkvP/CgeB glycosyl transferase-like domain-containing protein</fullName>
    </recommendedName>
</protein>
<dbReference type="InterPro" id="IPR055259">
    <property type="entry name" value="YkvP/CgeB_Glyco_trans-like"/>
</dbReference>
<evidence type="ECO:0000313" key="3">
    <source>
        <dbReference type="Proteomes" id="UP000321484"/>
    </source>
</evidence>
<dbReference type="SUPFAM" id="SSF53756">
    <property type="entry name" value="UDP-Glycosyltransferase/glycogen phosphorylase"/>
    <property type="match status" value="1"/>
</dbReference>
<evidence type="ECO:0000259" key="1">
    <source>
        <dbReference type="Pfam" id="PF13524"/>
    </source>
</evidence>
<dbReference type="AlphaFoldDB" id="A0A511Z1F6"/>
<name>A0A511Z1F6_9CELL</name>
<dbReference type="Pfam" id="PF13524">
    <property type="entry name" value="Glyco_trans_1_2"/>
    <property type="match status" value="1"/>
</dbReference>
<comment type="caution">
    <text evidence="2">The sequence shown here is derived from an EMBL/GenBank/DDBJ whole genome shotgun (WGS) entry which is preliminary data.</text>
</comment>
<feature type="domain" description="Spore protein YkvP/CgeB glycosyl transferase-like" evidence="1">
    <location>
        <begin position="215"/>
        <end position="321"/>
    </location>
</feature>
<dbReference type="Proteomes" id="UP000321484">
    <property type="component" value="Unassembled WGS sequence"/>
</dbReference>
<sequence>MAARTVVFLSHTHRHGDFVVGSHHLSREFSAMGWRVAHVSTPYSCVHLVTGHGSRGRREGALAGPTLASDGVLDYVPRALLPAPAGSAGPIVRVLARYGFRSPDVVLLDQPKLARVAGLLGRQGCVVYRPTDIYVGRAARAYQNLALRVADAVVATSRPVLRDLGPLSMPAITIENGVEFDRFAIRGDVERGGVVYVGALDERFAWEDLAVLASAFPAVDFRIYGPVPRYVPDVAANVNLLGAAPYSAVPQLLAAAKVGLLPLTARAENSGRSPMKLYEYLAAGLGVLASKTPVTEALAGAVETYDSPAQAVAGLSRLLHEGGPAGGEELARQQDWRQKAEAIAEFALGIARRT</sequence>
<dbReference type="Gene3D" id="3.40.50.11010">
    <property type="match status" value="1"/>
</dbReference>
<dbReference type="Gene3D" id="3.40.50.2000">
    <property type="entry name" value="Glycogen Phosphorylase B"/>
    <property type="match status" value="1"/>
</dbReference>
<dbReference type="EMBL" id="BJYK01000010">
    <property type="protein sequence ID" value="GEN81285.1"/>
    <property type="molecule type" value="Genomic_DNA"/>
</dbReference>